<reference evidence="2 3" key="2">
    <citation type="submission" date="2024-07" db="EMBL/GenBank/DDBJ databases">
        <authorList>
            <person name="Akdeniz Z."/>
        </authorList>
    </citation>
    <scope>NUCLEOTIDE SEQUENCE [LARGE SCALE GENOMIC DNA]</scope>
</reference>
<evidence type="ECO:0000313" key="2">
    <source>
        <dbReference type="EMBL" id="CAL6102445.1"/>
    </source>
</evidence>
<evidence type="ECO:0000313" key="1">
    <source>
        <dbReference type="EMBL" id="CAI9914379.1"/>
    </source>
</evidence>
<dbReference type="SUPFAM" id="SSF46689">
    <property type="entry name" value="Homeodomain-like"/>
    <property type="match status" value="1"/>
</dbReference>
<dbReference type="GO" id="GO:0004803">
    <property type="term" value="F:transposase activity"/>
    <property type="evidence" value="ECO:0007669"/>
    <property type="project" value="InterPro"/>
</dbReference>
<dbReference type="InterPro" id="IPR002514">
    <property type="entry name" value="Transposase_8"/>
</dbReference>
<sequence>MNGSKKSYTIEFKNNILDQIEQNPSVDLNTIARQHNMQPKTIQNWIDQKEALRQAKDGGDRLRLQKNKTNSFVVKSKSSVYPVKQPKPQLLHQLEDSKLVEPKGTEEFMTSLGSLLDKVLQ</sequence>
<dbReference type="EMBL" id="CATOUU010000049">
    <property type="protein sequence ID" value="CAI9914379.1"/>
    <property type="molecule type" value="Genomic_DNA"/>
</dbReference>
<keyword evidence="3" id="KW-1185">Reference proteome</keyword>
<organism evidence="1">
    <name type="scientific">Hexamita inflata</name>
    <dbReference type="NCBI Taxonomy" id="28002"/>
    <lineage>
        <taxon>Eukaryota</taxon>
        <taxon>Metamonada</taxon>
        <taxon>Diplomonadida</taxon>
        <taxon>Hexamitidae</taxon>
        <taxon>Hexamitinae</taxon>
        <taxon>Hexamita</taxon>
    </lineage>
</organism>
<evidence type="ECO:0008006" key="4">
    <source>
        <dbReference type="Google" id="ProtNLM"/>
    </source>
</evidence>
<dbReference type="Pfam" id="PF01527">
    <property type="entry name" value="HTH_Tnp_1"/>
    <property type="match status" value="1"/>
</dbReference>
<dbReference type="GO" id="GO:0006313">
    <property type="term" value="P:DNA transposition"/>
    <property type="evidence" value="ECO:0007669"/>
    <property type="project" value="InterPro"/>
</dbReference>
<accession>A0AA86TBQ5</accession>
<dbReference type="EMBL" id="CAXDID020000555">
    <property type="protein sequence ID" value="CAL6102445.1"/>
    <property type="molecule type" value="Genomic_DNA"/>
</dbReference>
<reference evidence="1" key="1">
    <citation type="submission" date="2023-06" db="EMBL/GenBank/DDBJ databases">
        <authorList>
            <person name="Kurt Z."/>
        </authorList>
    </citation>
    <scope>NUCLEOTIDE SEQUENCE</scope>
</reference>
<dbReference type="Gene3D" id="1.10.10.60">
    <property type="entry name" value="Homeodomain-like"/>
    <property type="match status" value="1"/>
</dbReference>
<dbReference type="InterPro" id="IPR009057">
    <property type="entry name" value="Homeodomain-like_sf"/>
</dbReference>
<comment type="caution">
    <text evidence="1">The sequence shown here is derived from an EMBL/GenBank/DDBJ whole genome shotgun (WGS) entry which is preliminary data.</text>
</comment>
<evidence type="ECO:0000313" key="3">
    <source>
        <dbReference type="Proteomes" id="UP001642409"/>
    </source>
</evidence>
<name>A0AA86TBQ5_9EUKA</name>
<proteinExistence type="predicted"/>
<dbReference type="Proteomes" id="UP001642409">
    <property type="component" value="Unassembled WGS sequence"/>
</dbReference>
<dbReference type="AlphaFoldDB" id="A0AA86TBQ5"/>
<protein>
    <recommendedName>
        <fullName evidence="4">Transposase</fullName>
    </recommendedName>
</protein>
<dbReference type="GO" id="GO:0003677">
    <property type="term" value="F:DNA binding"/>
    <property type="evidence" value="ECO:0007669"/>
    <property type="project" value="InterPro"/>
</dbReference>
<gene>
    <name evidence="1" type="ORF">HINF_LOCUS2024</name>
    <name evidence="2" type="ORF">HINF_LOCUS71670</name>
</gene>